<evidence type="ECO:0000313" key="2">
    <source>
        <dbReference type="EMBL" id="NJP99511.1"/>
    </source>
</evidence>
<accession>A0ABX1BUT3</accession>
<sequence length="252" mass="26575">MSRSVSSGGEGPGTAPGDRPASQGPRGATGGAGQAAAEAETPGTGPARGTGTTPGTSGTAAPEAPPAGARMFQLVLLRRMADHQAGLVEDALRELGESRSAMREANRRWQAMVHSPRARGALTRYRSVLGPPQSRDARRIGDLTCEALRWPVPLWPDLRFEVLTAPGGQVWNEWLVRAPGAPGPALRTLADLRPWSCTVDEVARAFPPATPMEGSAPTRWRLAFAAPAGAGGQPRRVVAEFTWGLLQRLPES</sequence>
<evidence type="ECO:0000313" key="3">
    <source>
        <dbReference type="Proteomes" id="UP000695264"/>
    </source>
</evidence>
<evidence type="ECO:0000256" key="1">
    <source>
        <dbReference type="SAM" id="MobiDB-lite"/>
    </source>
</evidence>
<gene>
    <name evidence="2" type="ORF">HCK00_02885</name>
</gene>
<organism evidence="2 3">
    <name type="scientific">Streptomyces zingiberis</name>
    <dbReference type="NCBI Taxonomy" id="2053010"/>
    <lineage>
        <taxon>Bacteria</taxon>
        <taxon>Bacillati</taxon>
        <taxon>Actinomycetota</taxon>
        <taxon>Actinomycetes</taxon>
        <taxon>Kitasatosporales</taxon>
        <taxon>Streptomycetaceae</taxon>
        <taxon>Streptomyces</taxon>
    </lineage>
</organism>
<feature type="compositionally biased region" description="Low complexity" evidence="1">
    <location>
        <begin position="34"/>
        <end position="66"/>
    </location>
</feature>
<dbReference type="Proteomes" id="UP000695264">
    <property type="component" value="Unassembled WGS sequence"/>
</dbReference>
<name>A0ABX1BUT3_9ACTN</name>
<protein>
    <submittedName>
        <fullName evidence="2">Uncharacterized protein</fullName>
    </submittedName>
</protein>
<proteinExistence type="predicted"/>
<comment type="caution">
    <text evidence="2">The sequence shown here is derived from an EMBL/GenBank/DDBJ whole genome shotgun (WGS) entry which is preliminary data.</text>
</comment>
<reference evidence="2 3" key="1">
    <citation type="submission" date="2020-03" db="EMBL/GenBank/DDBJ databases">
        <title>WGS of actinomycetes isolated from Thailand.</title>
        <authorList>
            <person name="Thawai C."/>
        </authorList>
    </citation>
    <scope>NUCLEOTIDE SEQUENCE [LARGE SCALE GENOMIC DNA]</scope>
    <source>
        <strain evidence="2 3">PLAI 1-29</strain>
    </source>
</reference>
<feature type="region of interest" description="Disordered" evidence="1">
    <location>
        <begin position="1"/>
        <end position="66"/>
    </location>
</feature>
<keyword evidence="3" id="KW-1185">Reference proteome</keyword>
<dbReference type="EMBL" id="JAATEN010000002">
    <property type="protein sequence ID" value="NJP99511.1"/>
    <property type="molecule type" value="Genomic_DNA"/>
</dbReference>